<feature type="compositionally biased region" description="Low complexity" evidence="1">
    <location>
        <begin position="1"/>
        <end position="16"/>
    </location>
</feature>
<feature type="region of interest" description="Disordered" evidence="1">
    <location>
        <begin position="1"/>
        <end position="21"/>
    </location>
</feature>
<evidence type="ECO:0000256" key="1">
    <source>
        <dbReference type="SAM" id="MobiDB-lite"/>
    </source>
</evidence>
<protein>
    <submittedName>
        <fullName evidence="2">Uncharacterized protein</fullName>
    </submittedName>
</protein>
<dbReference type="AlphaFoldDB" id="A0A034VGK6"/>
<organism evidence="2">
    <name type="scientific">Bactrocera dorsalis</name>
    <name type="common">Oriental fruit fly</name>
    <name type="synonym">Dacus dorsalis</name>
    <dbReference type="NCBI Taxonomy" id="27457"/>
    <lineage>
        <taxon>Eukaryota</taxon>
        <taxon>Metazoa</taxon>
        <taxon>Ecdysozoa</taxon>
        <taxon>Arthropoda</taxon>
        <taxon>Hexapoda</taxon>
        <taxon>Insecta</taxon>
        <taxon>Pterygota</taxon>
        <taxon>Neoptera</taxon>
        <taxon>Endopterygota</taxon>
        <taxon>Diptera</taxon>
        <taxon>Brachycera</taxon>
        <taxon>Muscomorpha</taxon>
        <taxon>Tephritoidea</taxon>
        <taxon>Tephritidae</taxon>
        <taxon>Bactrocera</taxon>
        <taxon>Bactrocera</taxon>
    </lineage>
</organism>
<reference evidence="2" key="1">
    <citation type="journal article" date="2014" name="BMC Genomics">
        <title>Characterizing the developmental transcriptome of the oriental fruit fly, Bactrocera dorsalis (Diptera: Tephritidae) through comparative genomic analysis with Drosophila melanogaster utilizing modENCODE datasets.</title>
        <authorList>
            <person name="Geib S.M."/>
            <person name="Calla B."/>
            <person name="Hall B."/>
            <person name="Hou S."/>
            <person name="Manoukis N.C."/>
        </authorList>
    </citation>
    <scope>NUCLEOTIDE SEQUENCE</scope>
    <source>
        <strain evidence="2">Punador</strain>
    </source>
</reference>
<evidence type="ECO:0000313" key="2">
    <source>
        <dbReference type="EMBL" id="JAC42451.1"/>
    </source>
</evidence>
<name>A0A034VGK6_BACDO</name>
<accession>A0A034VGK6</accession>
<proteinExistence type="predicted"/>
<dbReference type="EMBL" id="GAKP01016504">
    <property type="protein sequence ID" value="JAC42448.1"/>
    <property type="molecule type" value="Transcribed_RNA"/>
</dbReference>
<sequence>MSQQQQQQQLHQHLQQSGNSEKIIRPQVLRAMNKHSVLLQELHQRQTQVATSRSTQLAAATNIQHFATGCTATLTITTSTVTANTSGAGVAATATVSAAAAAAVVSPNKVATQMTSSVGGKTATILVSKSKTKTGLPLLLKNSINN</sequence>
<dbReference type="EMBL" id="GAKP01016501">
    <property type="protein sequence ID" value="JAC42451.1"/>
    <property type="molecule type" value="Transcribed_RNA"/>
</dbReference>